<reference evidence="6 7" key="1">
    <citation type="submission" date="2018-08" db="EMBL/GenBank/DDBJ databases">
        <title>A genome reference for cultivated species of the human gut microbiota.</title>
        <authorList>
            <person name="Zou Y."/>
            <person name="Xue W."/>
            <person name="Luo G."/>
        </authorList>
    </citation>
    <scope>NUCLEOTIDE SEQUENCE [LARGE SCALE GENOMIC DNA]</scope>
    <source>
        <strain evidence="6 7">AM29-10</strain>
    </source>
</reference>
<comment type="caution">
    <text evidence="6">The sequence shown here is derived from an EMBL/GenBank/DDBJ whole genome shotgun (WGS) entry which is preliminary data.</text>
</comment>
<organism evidence="6 7">
    <name type="scientific">Agathobacter rectalis</name>
    <dbReference type="NCBI Taxonomy" id="39491"/>
    <lineage>
        <taxon>Bacteria</taxon>
        <taxon>Bacillati</taxon>
        <taxon>Bacillota</taxon>
        <taxon>Clostridia</taxon>
        <taxon>Lachnospirales</taxon>
        <taxon>Lachnospiraceae</taxon>
        <taxon>Agathobacter</taxon>
    </lineage>
</organism>
<evidence type="ECO:0000313" key="6">
    <source>
        <dbReference type="EMBL" id="RHE31676.1"/>
    </source>
</evidence>
<evidence type="ECO:0000259" key="5">
    <source>
        <dbReference type="Pfam" id="PF01370"/>
    </source>
</evidence>
<keyword evidence="2" id="KW-0210">Decarboxylase</keyword>
<evidence type="ECO:0000256" key="2">
    <source>
        <dbReference type="ARBA" id="ARBA00022793"/>
    </source>
</evidence>
<dbReference type="InterPro" id="IPR036291">
    <property type="entry name" value="NAD(P)-bd_dom_sf"/>
</dbReference>
<comment type="cofactor">
    <cofactor evidence="1">
        <name>NAD(+)</name>
        <dbReference type="ChEBI" id="CHEBI:57540"/>
    </cofactor>
</comment>
<evidence type="ECO:0000256" key="1">
    <source>
        <dbReference type="ARBA" id="ARBA00001911"/>
    </source>
</evidence>
<feature type="domain" description="NAD-dependent epimerase/dehydratase" evidence="5">
    <location>
        <begin position="29"/>
        <end position="276"/>
    </location>
</feature>
<dbReference type="GO" id="GO:0005737">
    <property type="term" value="C:cytoplasm"/>
    <property type="evidence" value="ECO:0007669"/>
    <property type="project" value="TreeGrafter"/>
</dbReference>
<dbReference type="EMBL" id="QSKC01000011">
    <property type="protein sequence ID" value="RHE31676.1"/>
    <property type="molecule type" value="Genomic_DNA"/>
</dbReference>
<dbReference type="PANTHER" id="PTHR43078:SF6">
    <property type="entry name" value="UDP-GLUCURONIC ACID DECARBOXYLASE 1"/>
    <property type="match status" value="1"/>
</dbReference>
<dbReference type="RefSeq" id="WP_117997479.1">
    <property type="nucleotide sequence ID" value="NZ_QRWI01000010.1"/>
</dbReference>
<dbReference type="InterPro" id="IPR044516">
    <property type="entry name" value="UXS-like"/>
</dbReference>
<accession>A0A414IT29</accession>
<sequence>MIDNELYYDDVKYVANLELPWEKTKDSTVMITGASGLIGSALIDSIMYRNLHNEMNCTIFAIGRNVEKAKQRFFGYWDNDCFNFIVHDINLPLDDILPNKIDYIIHLASNTHPVAYATDPIGTVTANIIGTNNLLEYAVKHKTRRFMFASSNEIYGENRGDVEFFDEHYCGYIDSNTLRAGYPESKRCGEALCQAYLKQKELDVVIPRLTRSYGPTMLMSDTKAISQFIKKGIDGENIVLKSEGTQYYSYTYVMDAVAGLITVLLKGDSGNAYNIADESGDIMLKDIASIIATYADRKVVFELPDEVEKAGYSTATKARLDGNEIRKLGWKPRYDFKEGIIRTMNILRQIQ</sequence>
<dbReference type="GO" id="GO:0070403">
    <property type="term" value="F:NAD+ binding"/>
    <property type="evidence" value="ECO:0007669"/>
    <property type="project" value="InterPro"/>
</dbReference>
<dbReference type="SUPFAM" id="SSF51735">
    <property type="entry name" value="NAD(P)-binding Rossmann-fold domains"/>
    <property type="match status" value="1"/>
</dbReference>
<dbReference type="Pfam" id="PF01370">
    <property type="entry name" value="Epimerase"/>
    <property type="match status" value="1"/>
</dbReference>
<dbReference type="GO" id="GO:0048040">
    <property type="term" value="F:UDP-glucuronate decarboxylase activity"/>
    <property type="evidence" value="ECO:0007669"/>
    <property type="project" value="TreeGrafter"/>
</dbReference>
<keyword evidence="4" id="KW-0456">Lyase</keyword>
<dbReference type="Proteomes" id="UP000285290">
    <property type="component" value="Unassembled WGS sequence"/>
</dbReference>
<name>A0A414IT29_9FIRM</name>
<protein>
    <submittedName>
        <fullName evidence="6">NAD-dependent epimerase/dehydratase family protein</fullName>
    </submittedName>
</protein>
<proteinExistence type="predicted"/>
<keyword evidence="3" id="KW-0520">NAD</keyword>
<dbReference type="InterPro" id="IPR001509">
    <property type="entry name" value="Epimerase_deHydtase"/>
</dbReference>
<dbReference type="PANTHER" id="PTHR43078">
    <property type="entry name" value="UDP-GLUCURONIC ACID DECARBOXYLASE-RELATED"/>
    <property type="match status" value="1"/>
</dbReference>
<evidence type="ECO:0000256" key="4">
    <source>
        <dbReference type="ARBA" id="ARBA00023239"/>
    </source>
</evidence>
<dbReference type="GO" id="GO:0042732">
    <property type="term" value="P:D-xylose metabolic process"/>
    <property type="evidence" value="ECO:0007669"/>
    <property type="project" value="InterPro"/>
</dbReference>
<evidence type="ECO:0000256" key="3">
    <source>
        <dbReference type="ARBA" id="ARBA00023027"/>
    </source>
</evidence>
<dbReference type="Gene3D" id="3.40.50.720">
    <property type="entry name" value="NAD(P)-binding Rossmann-like Domain"/>
    <property type="match status" value="1"/>
</dbReference>
<gene>
    <name evidence="6" type="ORF">DW753_09770</name>
</gene>
<dbReference type="AlphaFoldDB" id="A0A414IT29"/>
<evidence type="ECO:0000313" key="7">
    <source>
        <dbReference type="Proteomes" id="UP000285290"/>
    </source>
</evidence>